<dbReference type="RefSeq" id="WP_171597213.1">
    <property type="nucleotide sequence ID" value="NZ_RZNH01000047.1"/>
</dbReference>
<keyword evidence="3" id="KW-1185">Reference proteome</keyword>
<dbReference type="EMBL" id="RZNH01000047">
    <property type="protein sequence ID" value="NOU61953.1"/>
    <property type="molecule type" value="Genomic_DNA"/>
</dbReference>
<dbReference type="InterPro" id="IPR027829">
    <property type="entry name" value="DUF4625"/>
</dbReference>
<evidence type="ECO:0000313" key="3">
    <source>
        <dbReference type="Proteomes" id="UP000732105"/>
    </source>
</evidence>
<reference evidence="2 3" key="1">
    <citation type="submission" date="2018-12" db="EMBL/GenBank/DDBJ databases">
        <title>Marinifilum JC070 sp. nov., a marine bacterium isolated from Yongle Blue Hole in the South China Sea.</title>
        <authorList>
            <person name="Fu T."/>
        </authorList>
    </citation>
    <scope>NUCLEOTIDE SEQUENCE [LARGE SCALE GENOMIC DNA]</scope>
    <source>
        <strain evidence="2 3">JC070</strain>
    </source>
</reference>
<accession>A0ABX1X0M0</accession>
<gene>
    <name evidence="2" type="ORF">ELS83_19320</name>
</gene>
<proteinExistence type="predicted"/>
<name>A0ABX1X0M0_9BACT</name>
<dbReference type="Proteomes" id="UP000732105">
    <property type="component" value="Unassembled WGS sequence"/>
</dbReference>
<feature type="signal peptide" evidence="1">
    <location>
        <begin position="1"/>
        <end position="20"/>
    </location>
</feature>
<comment type="caution">
    <text evidence="2">The sequence shown here is derived from an EMBL/GenBank/DDBJ whole genome shotgun (WGS) entry which is preliminary data.</text>
</comment>
<sequence length="150" mass="16864">MNKKVILFTFILGLASLITACDSDDDTNAKPEITILELGDGESHGDERTAKIGGELHMEIEVVAEGKIDKIQVRLHPEGEHHKSGEEGEHEEWEIDTTYTKFSGLRNTTFHEHLEIDLDAEPGDYHFDFVVTDMEGNQTDAEAEIEIIEE</sequence>
<evidence type="ECO:0000256" key="1">
    <source>
        <dbReference type="SAM" id="SignalP"/>
    </source>
</evidence>
<evidence type="ECO:0000313" key="2">
    <source>
        <dbReference type="EMBL" id="NOU61953.1"/>
    </source>
</evidence>
<feature type="chain" id="PRO_5046050357" evidence="1">
    <location>
        <begin position="21"/>
        <end position="150"/>
    </location>
</feature>
<dbReference type="PROSITE" id="PS51257">
    <property type="entry name" value="PROKAR_LIPOPROTEIN"/>
    <property type="match status" value="1"/>
</dbReference>
<keyword evidence="1" id="KW-0732">Signal</keyword>
<dbReference type="Pfam" id="PF15418">
    <property type="entry name" value="DUF4625"/>
    <property type="match status" value="1"/>
</dbReference>
<organism evidence="2 3">
    <name type="scientific">Marinifilum caeruleilacunae</name>
    <dbReference type="NCBI Taxonomy" id="2499076"/>
    <lineage>
        <taxon>Bacteria</taxon>
        <taxon>Pseudomonadati</taxon>
        <taxon>Bacteroidota</taxon>
        <taxon>Bacteroidia</taxon>
        <taxon>Marinilabiliales</taxon>
        <taxon>Marinifilaceae</taxon>
    </lineage>
</organism>
<protein>
    <submittedName>
        <fullName evidence="2">DUF4625 domain-containing protein</fullName>
    </submittedName>
</protein>